<keyword evidence="4" id="KW-1185">Reference proteome</keyword>
<dbReference type="PANTHER" id="PTHR48047:SF19">
    <property type="entry name" value="GLYCOSYLTRANSFERASE"/>
    <property type="match status" value="1"/>
</dbReference>
<name>A0A9D5CWI7_9LILI</name>
<gene>
    <name evidence="3" type="ORF">J5N97_008649</name>
</gene>
<dbReference type="EMBL" id="JAGGNH010000002">
    <property type="protein sequence ID" value="KAJ0980394.1"/>
    <property type="molecule type" value="Genomic_DNA"/>
</dbReference>
<dbReference type="Gene3D" id="3.40.50.2000">
    <property type="entry name" value="Glycogen Phosphorylase B"/>
    <property type="match status" value="2"/>
</dbReference>
<accession>A0A9D5CWI7</accession>
<dbReference type="Proteomes" id="UP001085076">
    <property type="component" value="Miscellaneous, Linkage group lg02"/>
</dbReference>
<dbReference type="Pfam" id="PF00201">
    <property type="entry name" value="UDPGT"/>
    <property type="match status" value="1"/>
</dbReference>
<evidence type="ECO:0000256" key="1">
    <source>
        <dbReference type="ARBA" id="ARBA00009995"/>
    </source>
</evidence>
<keyword evidence="2" id="KW-0808">Transferase</keyword>
<dbReference type="AlphaFoldDB" id="A0A9D5CWI7"/>
<protein>
    <recommendedName>
        <fullName evidence="5">Glycosyltransferase</fullName>
    </recommendedName>
</protein>
<dbReference type="CDD" id="cd03784">
    <property type="entry name" value="GT1_Gtf-like"/>
    <property type="match status" value="1"/>
</dbReference>
<organism evidence="3 4">
    <name type="scientific">Dioscorea zingiberensis</name>
    <dbReference type="NCBI Taxonomy" id="325984"/>
    <lineage>
        <taxon>Eukaryota</taxon>
        <taxon>Viridiplantae</taxon>
        <taxon>Streptophyta</taxon>
        <taxon>Embryophyta</taxon>
        <taxon>Tracheophyta</taxon>
        <taxon>Spermatophyta</taxon>
        <taxon>Magnoliopsida</taxon>
        <taxon>Liliopsida</taxon>
        <taxon>Dioscoreales</taxon>
        <taxon>Dioscoreaceae</taxon>
        <taxon>Dioscorea</taxon>
    </lineage>
</organism>
<comment type="similarity">
    <text evidence="1">Belongs to the UDP-glycosyltransferase family.</text>
</comment>
<comment type="caution">
    <text evidence="3">The sequence shown here is derived from an EMBL/GenBank/DDBJ whole genome shotgun (WGS) entry which is preliminary data.</text>
</comment>
<evidence type="ECO:0000313" key="3">
    <source>
        <dbReference type="EMBL" id="KAJ0980394.1"/>
    </source>
</evidence>
<evidence type="ECO:0008006" key="5">
    <source>
        <dbReference type="Google" id="ProtNLM"/>
    </source>
</evidence>
<dbReference type="GO" id="GO:0035251">
    <property type="term" value="F:UDP-glucosyltransferase activity"/>
    <property type="evidence" value="ECO:0007669"/>
    <property type="project" value="TreeGrafter"/>
</dbReference>
<dbReference type="PANTHER" id="PTHR48047">
    <property type="entry name" value="GLYCOSYLTRANSFERASE"/>
    <property type="match status" value="1"/>
</dbReference>
<evidence type="ECO:0000256" key="2">
    <source>
        <dbReference type="ARBA" id="ARBA00022679"/>
    </source>
</evidence>
<dbReference type="OrthoDB" id="766066at2759"/>
<reference evidence="3" key="2">
    <citation type="journal article" date="2022" name="Hortic Res">
        <title>The genome of Dioscorea zingiberensis sheds light on the biosynthesis, origin and evolution of the medicinally important diosgenin saponins.</title>
        <authorList>
            <person name="Li Y."/>
            <person name="Tan C."/>
            <person name="Li Z."/>
            <person name="Guo J."/>
            <person name="Li S."/>
            <person name="Chen X."/>
            <person name="Wang C."/>
            <person name="Dai X."/>
            <person name="Yang H."/>
            <person name="Song W."/>
            <person name="Hou L."/>
            <person name="Xu J."/>
            <person name="Tong Z."/>
            <person name="Xu A."/>
            <person name="Yuan X."/>
            <person name="Wang W."/>
            <person name="Yang Q."/>
            <person name="Chen L."/>
            <person name="Sun Z."/>
            <person name="Wang K."/>
            <person name="Pan B."/>
            <person name="Chen J."/>
            <person name="Bao Y."/>
            <person name="Liu F."/>
            <person name="Qi X."/>
            <person name="Gang D.R."/>
            <person name="Wen J."/>
            <person name="Li J."/>
        </authorList>
    </citation>
    <scope>NUCLEOTIDE SEQUENCE</scope>
    <source>
        <strain evidence="3">Dzin_1.0</strain>
    </source>
</reference>
<proteinExistence type="inferred from homology"/>
<reference evidence="3" key="1">
    <citation type="submission" date="2021-03" db="EMBL/GenBank/DDBJ databases">
        <authorList>
            <person name="Li Z."/>
            <person name="Yang C."/>
        </authorList>
    </citation>
    <scope>NUCLEOTIDE SEQUENCE</scope>
    <source>
        <strain evidence="3">Dzin_1.0</strain>
        <tissue evidence="3">Leaf</tissue>
    </source>
</reference>
<dbReference type="SUPFAM" id="SSF53756">
    <property type="entry name" value="UDP-Glycosyltransferase/glycogen phosphorylase"/>
    <property type="match status" value="1"/>
</dbReference>
<evidence type="ECO:0000313" key="4">
    <source>
        <dbReference type="Proteomes" id="UP001085076"/>
    </source>
</evidence>
<dbReference type="FunFam" id="3.40.50.2000:FF:000063">
    <property type="entry name" value="Glycosyltransferase"/>
    <property type="match status" value="1"/>
</dbReference>
<dbReference type="InterPro" id="IPR002213">
    <property type="entry name" value="UDP_glucos_trans"/>
</dbReference>
<sequence length="552" mass="61425">MTLFCFSDGAVLLASMKRLLGCRSLVLFFFLEAETFRDQSERHWSAALLDSVHLAARWPVPPHRLQSSSSMGPETKTQVPLRVFFFPLMSPGHMIPMIDVAKLFARHGAATTIITTPANEPFARPAIDRANSSSPPLPHPINLIFLPFPSSVHHLLPAGHENFSSITSDDDFNKLFTALFALDTPFGHLLQSHQPDCLVSDSVFTWSAAISADLNIPRLIFHGPGIFTLCIHDNLNLHDAYGQATTFTIQDIPHDIHMNRWEVPNIFTLPMWLQMLRDAEDRSYGVVVNSFYELEPDYAELYRRKPGRRAWYIGPVSLYNESADEKAVRGLAETEHEELTSWLDTKPAGSVVYVSFGSLCVFSVDQVEEIAAGLEISGHCFVWVVRDKGPSTPEGFEERVKGRGVVVRGWVPQVVLLGHVAVGGFVNHCGWNSVLEGISAGLPMVTWPLMHEQFINEKLVNEVLGIGVTARREGQDPTVVIGREEVAGAVRRLMDGGDEAEVRRGKAREYARMARTAIEDGGSSRVDLNRLMDELSQRRDVGGEEKVEFSSN</sequence>